<evidence type="ECO:0000256" key="5">
    <source>
        <dbReference type="ARBA" id="ARBA00023121"/>
    </source>
</evidence>
<dbReference type="Proteomes" id="UP001318040">
    <property type="component" value="Chromosome 25"/>
</dbReference>
<organism evidence="7 8">
    <name type="scientific">Petromyzon marinus</name>
    <name type="common">Sea lamprey</name>
    <dbReference type="NCBI Taxonomy" id="7757"/>
    <lineage>
        <taxon>Eukaryota</taxon>
        <taxon>Metazoa</taxon>
        <taxon>Chordata</taxon>
        <taxon>Craniata</taxon>
        <taxon>Vertebrata</taxon>
        <taxon>Cyclostomata</taxon>
        <taxon>Hyperoartia</taxon>
        <taxon>Petromyzontiformes</taxon>
        <taxon>Petromyzontidae</taxon>
        <taxon>Petromyzon</taxon>
    </lineage>
</organism>
<dbReference type="AlphaFoldDB" id="A0AAJ7X164"/>
<keyword evidence="3" id="KW-0967">Endosome</keyword>
<dbReference type="GO" id="GO:1901981">
    <property type="term" value="F:phosphatidylinositol phosphate binding"/>
    <property type="evidence" value="ECO:0007669"/>
    <property type="project" value="TreeGrafter"/>
</dbReference>
<keyword evidence="4" id="KW-0653">Protein transport</keyword>
<evidence type="ECO:0000256" key="6">
    <source>
        <dbReference type="ARBA" id="ARBA00023136"/>
    </source>
</evidence>
<evidence type="ECO:0000256" key="1">
    <source>
        <dbReference type="ARBA" id="ARBA00004469"/>
    </source>
</evidence>
<evidence type="ECO:0000313" key="8">
    <source>
        <dbReference type="RefSeq" id="XP_032816218.1"/>
    </source>
</evidence>
<dbReference type="GO" id="GO:0015031">
    <property type="term" value="P:protein transport"/>
    <property type="evidence" value="ECO:0007669"/>
    <property type="project" value="UniProtKB-KW"/>
</dbReference>
<evidence type="ECO:0000256" key="2">
    <source>
        <dbReference type="ARBA" id="ARBA00022448"/>
    </source>
</evidence>
<proteinExistence type="predicted"/>
<accession>A0AAJ7X164</accession>
<dbReference type="KEGG" id="pmrn:116945794"/>
<dbReference type="RefSeq" id="XP_032816218.1">
    <property type="nucleotide sequence ID" value="XM_032960327.1"/>
</dbReference>
<comment type="subcellular location">
    <subcellularLocation>
        <location evidence="1">Early endosome membrane</location>
        <topology evidence="1">Peripheral membrane protein</topology>
        <orientation evidence="1">Cytoplasmic side</orientation>
    </subcellularLocation>
</comment>
<keyword evidence="5" id="KW-0446">Lipid-binding</keyword>
<dbReference type="GO" id="GO:0031901">
    <property type="term" value="C:early endosome membrane"/>
    <property type="evidence" value="ECO:0007669"/>
    <property type="project" value="UniProtKB-SubCell"/>
</dbReference>
<dbReference type="Gene3D" id="1.25.40.10">
    <property type="entry name" value="Tetratricopeptide repeat domain"/>
    <property type="match status" value="1"/>
</dbReference>
<evidence type="ECO:0000256" key="3">
    <source>
        <dbReference type="ARBA" id="ARBA00022753"/>
    </source>
</evidence>
<reference evidence="8" key="1">
    <citation type="submission" date="2025-08" db="UniProtKB">
        <authorList>
            <consortium name="RefSeq"/>
        </authorList>
    </citation>
    <scope>IDENTIFICATION</scope>
    <source>
        <tissue evidence="8">Sperm</tissue>
    </source>
</reference>
<protein>
    <submittedName>
        <fullName evidence="8">Sorting nexin-21-like</fullName>
    </submittedName>
</protein>
<name>A0AAJ7X164_PETMA</name>
<sequence>MAVLCFDNGILVYEIRVLVAGQLDSCPCTIVRRFCQFQLLHRALLSELGASALRGISLPRSLPAPLPLSLLPLPPPTPRCLQLYLRALCALPTVRASRRFQEFLWLEETARGHACLRGGAYAEAASLLRSASLLQERAAWVAADRAHSAPTLSALAVCARDMGHPRDALGYCERAIQALSGGVDGVRTVVAGRARPLRQRYPELWAPLLRARARLRWELGETDAMDEKEDKNVGVDGSGDPRSLKEVVIAQYLR</sequence>
<dbReference type="Gene3D" id="3.30.1520.10">
    <property type="entry name" value="Phox-like domain"/>
    <property type="match status" value="1"/>
</dbReference>
<dbReference type="InterPro" id="IPR011990">
    <property type="entry name" value="TPR-like_helical_dom_sf"/>
</dbReference>
<keyword evidence="7" id="KW-1185">Reference proteome</keyword>
<keyword evidence="2" id="KW-0813">Transport</keyword>
<evidence type="ECO:0000256" key="4">
    <source>
        <dbReference type="ARBA" id="ARBA00022927"/>
    </source>
</evidence>
<dbReference type="SUPFAM" id="SSF64268">
    <property type="entry name" value="PX domain"/>
    <property type="match status" value="1"/>
</dbReference>
<gene>
    <name evidence="8" type="primary">LOC116945794</name>
</gene>
<dbReference type="InterPro" id="IPR039937">
    <property type="entry name" value="SNX20/SNX21"/>
</dbReference>
<dbReference type="SUPFAM" id="SSF48452">
    <property type="entry name" value="TPR-like"/>
    <property type="match status" value="1"/>
</dbReference>
<keyword evidence="6" id="KW-0472">Membrane</keyword>
<evidence type="ECO:0000313" key="7">
    <source>
        <dbReference type="Proteomes" id="UP001318040"/>
    </source>
</evidence>
<dbReference type="PANTHER" id="PTHR20939:SF11">
    <property type="entry name" value="LD12265P"/>
    <property type="match status" value="1"/>
</dbReference>
<dbReference type="InterPro" id="IPR036871">
    <property type="entry name" value="PX_dom_sf"/>
</dbReference>
<dbReference type="PANTHER" id="PTHR20939">
    <property type="entry name" value="SORTING NEXIN 20, 21"/>
    <property type="match status" value="1"/>
</dbReference>